<dbReference type="InterPro" id="IPR025948">
    <property type="entry name" value="HTH-like_dom"/>
</dbReference>
<sequence length="272" mass="31641">MCEVFEVTRSSYYAHRHRRRTPDVERLRLRSRVNELFTRGRSAPGSRTIMAMMQEEGEQIGRFKVRSLMRELALISKQPGSHAYKKATGERPDIPNTLNRAFDVEAPNQVWCGDITYVWAQGKWHYLAVVLDLYARRVVGWALSEKPDGDLVVKALDVAYEQRGKPQGLLFHSDQGSQYGSRQFRQRLWRYRMRQSMSRRGNCWDNAPMERVFRSLKSEWKPTTGYLTGQQAQRDIGQYLMGHYNWIRPHLFNDGLAPAKAEEKLKTVSGIS</sequence>
<dbReference type="GO" id="GO:0003676">
    <property type="term" value="F:nucleic acid binding"/>
    <property type="evidence" value="ECO:0007669"/>
    <property type="project" value="InterPro"/>
</dbReference>
<dbReference type="GO" id="GO:0015074">
    <property type="term" value="P:DNA integration"/>
    <property type="evidence" value="ECO:0007669"/>
    <property type="project" value="InterPro"/>
</dbReference>
<dbReference type="Gene3D" id="3.30.420.10">
    <property type="entry name" value="Ribonuclease H-like superfamily/Ribonuclease H"/>
    <property type="match status" value="1"/>
</dbReference>
<gene>
    <name evidence="2" type="ORF">IEC33019_1497</name>
</gene>
<dbReference type="EMBL" id="CP016634">
    <property type="protein sequence ID" value="ANY87065.1"/>
    <property type="molecule type" value="Genomic_DNA"/>
</dbReference>
<accession>A0A1B2F4B1</accession>
<feature type="domain" description="Integrase catalytic" evidence="1">
    <location>
        <begin position="103"/>
        <end position="266"/>
    </location>
</feature>
<dbReference type="NCBIfam" id="NF033516">
    <property type="entry name" value="transpos_IS3"/>
    <property type="match status" value="1"/>
</dbReference>
<dbReference type="InterPro" id="IPR048020">
    <property type="entry name" value="Transpos_IS3"/>
</dbReference>
<dbReference type="Pfam" id="PF13276">
    <property type="entry name" value="HTH_21"/>
    <property type="match status" value="1"/>
</dbReference>
<dbReference type="SUPFAM" id="SSF53098">
    <property type="entry name" value="Ribonuclease H-like"/>
    <property type="match status" value="1"/>
</dbReference>
<dbReference type="Pfam" id="PF00665">
    <property type="entry name" value="rve"/>
    <property type="match status" value="1"/>
</dbReference>
<evidence type="ECO:0000259" key="1">
    <source>
        <dbReference type="PROSITE" id="PS50994"/>
    </source>
</evidence>
<proteinExistence type="predicted"/>
<dbReference type="PANTHER" id="PTHR46889">
    <property type="entry name" value="TRANSPOSASE INSF FOR INSERTION SEQUENCE IS3B-RELATED"/>
    <property type="match status" value="1"/>
</dbReference>
<protein>
    <submittedName>
        <fullName evidence="2">Transposase</fullName>
    </submittedName>
</protein>
<dbReference type="PANTHER" id="PTHR46889:SF4">
    <property type="entry name" value="TRANSPOSASE INSO FOR INSERTION SEQUENCE ELEMENT IS911B-RELATED"/>
    <property type="match status" value="1"/>
</dbReference>
<dbReference type="InterPro" id="IPR012337">
    <property type="entry name" value="RNaseH-like_sf"/>
</dbReference>
<evidence type="ECO:0000313" key="2">
    <source>
        <dbReference type="EMBL" id="ANY87065.1"/>
    </source>
</evidence>
<dbReference type="PROSITE" id="PS50994">
    <property type="entry name" value="INTEGRASE"/>
    <property type="match status" value="1"/>
</dbReference>
<dbReference type="InterPro" id="IPR036397">
    <property type="entry name" value="RNaseH_sf"/>
</dbReference>
<name>A0A1B2F4B1_PSEPU</name>
<dbReference type="InterPro" id="IPR050900">
    <property type="entry name" value="Transposase_IS3/IS150/IS904"/>
</dbReference>
<dbReference type="AlphaFoldDB" id="A0A1B2F4B1"/>
<dbReference type="InterPro" id="IPR001584">
    <property type="entry name" value="Integrase_cat-core"/>
</dbReference>
<organism evidence="2">
    <name type="scientific">Pseudomonas putida</name>
    <name type="common">Arthrobacter siderocapsulatus</name>
    <dbReference type="NCBI Taxonomy" id="303"/>
    <lineage>
        <taxon>Bacteria</taxon>
        <taxon>Pseudomonadati</taxon>
        <taxon>Pseudomonadota</taxon>
        <taxon>Gammaproteobacteria</taxon>
        <taxon>Pseudomonadales</taxon>
        <taxon>Pseudomonadaceae</taxon>
        <taxon>Pseudomonas</taxon>
    </lineage>
</organism>
<reference evidence="2" key="1">
    <citation type="submission" date="2016-07" db="EMBL/GenBank/DDBJ databases">
        <title>New class B carbapenemase carried by novel plasmid in Pseudomonas putida enviromental strain in eastern Amazonia.</title>
        <authorList>
            <person name="Souza C.O."/>
            <person name="Lima K.V."/>
            <person name="Brasiliense D.M."/>
            <person name="Perez-Chaparro P.J."/>
            <person name="Mamizuka E.M."/>
            <person name="Lima M.O."/>
            <person name="Lima L.N."/>
            <person name="McCulloch J.A."/>
        </authorList>
    </citation>
    <scope>NUCLEOTIDE SEQUENCE [LARGE SCALE GENOMIC DNA]</scope>
    <source>
        <strain evidence="2">IEC33019</strain>
    </source>
</reference>